<feature type="region of interest" description="Disordered" evidence="10">
    <location>
        <begin position="417"/>
        <end position="438"/>
    </location>
</feature>
<sequence>MKYPALPVFAILGALLVLIPLPWHWRARNVATLSIIAWLFVMNVIYAVNTIVWAGSIRDVAPVYCDIATKLIIGASHALPLATLCICKHLEMVSSSRTVSYDVSDKKRRMIFEGVMCFVLPMIFMALHYIVQGHRYDIIQEFGCQPTIYISIPAIFIVWFPPLLFAVISFILAAMALHHFVRRRLVLAAHLQNANSALTPNRYIRLIAMALTIMTWNTSLTAFNLYNNVFPGLRPWTNWADVHSNFSRVDLFPTVFLPDYFIRAMMLFWWAMPVSSLIFFLFFGFGEEAMKEYRKVGAWISRVILRRKTNEKGELLGSTGNSRRRLHLVDLKNKNASMISKPIPGSFCKTSQSPSATVAGSPPPYKKSFDVVSPTSTSNCSTVVNANSPLKKANEIDLEAGDDFSYYAQSNASTATQLAPPAMVERSSSTRSSGPYISEPIPSPTLSYCSILSPSTAPSTSAFSPSSFPESVGPDSLNRASEMDLVESYYEMQRDIREEETRRTHLRGPASPAYHRPFSPTLYPVALPHPGSALPPVNGILVTVHRQASVDELPSTHS</sequence>
<keyword evidence="7 11" id="KW-0472">Membrane</keyword>
<dbReference type="CDD" id="cd14966">
    <property type="entry name" value="7tmD_STE3"/>
    <property type="match status" value="1"/>
</dbReference>
<name>O74284_COPCI</name>
<accession>O74284</accession>
<proteinExistence type="inferred from homology"/>
<keyword evidence="8 12" id="KW-0675">Receptor</keyword>
<evidence type="ECO:0000256" key="5">
    <source>
        <dbReference type="ARBA" id="ARBA00022989"/>
    </source>
</evidence>
<dbReference type="PRINTS" id="PR00900">
    <property type="entry name" value="PHEROMONEAR"/>
</dbReference>
<dbReference type="GO" id="GO:0005886">
    <property type="term" value="C:plasma membrane"/>
    <property type="evidence" value="ECO:0007669"/>
    <property type="project" value="TreeGrafter"/>
</dbReference>
<dbReference type="VEuPathDB" id="FungiDB:CC2G_002521"/>
<dbReference type="GO" id="GO:0000750">
    <property type="term" value="P:pheromone-dependent signal transduction involved in conjugation with cellular fusion"/>
    <property type="evidence" value="ECO:0007669"/>
    <property type="project" value="TreeGrafter"/>
</dbReference>
<feature type="transmembrane region" description="Helical" evidence="11">
    <location>
        <begin position="206"/>
        <end position="226"/>
    </location>
</feature>
<dbReference type="Pfam" id="PF02076">
    <property type="entry name" value="STE3"/>
    <property type="match status" value="1"/>
</dbReference>
<keyword evidence="5 11" id="KW-1133">Transmembrane helix</keyword>
<evidence type="ECO:0000313" key="12">
    <source>
        <dbReference type="EMBL" id="CAA71964.1"/>
    </source>
</evidence>
<dbReference type="GO" id="GO:0004933">
    <property type="term" value="F:mating-type a-factor pheromone receptor activity"/>
    <property type="evidence" value="ECO:0007669"/>
    <property type="project" value="InterPro"/>
</dbReference>
<evidence type="ECO:0000256" key="4">
    <source>
        <dbReference type="ARBA" id="ARBA00022692"/>
    </source>
</evidence>
<evidence type="ECO:0000256" key="7">
    <source>
        <dbReference type="ARBA" id="ARBA00023136"/>
    </source>
</evidence>
<dbReference type="PANTHER" id="PTHR28097">
    <property type="entry name" value="PHEROMONE A FACTOR RECEPTOR"/>
    <property type="match status" value="1"/>
</dbReference>
<comment type="subcellular location">
    <subcellularLocation>
        <location evidence="1">Membrane</location>
        <topology evidence="1">Multi-pass membrane protein</topology>
    </subcellularLocation>
</comment>
<feature type="transmembrane region" description="Helical" evidence="11">
    <location>
        <begin position="67"/>
        <end position="90"/>
    </location>
</feature>
<evidence type="ECO:0000256" key="11">
    <source>
        <dbReference type="SAM" id="Phobius"/>
    </source>
</evidence>
<feature type="transmembrane region" description="Helical" evidence="11">
    <location>
        <begin position="260"/>
        <end position="285"/>
    </location>
</feature>
<keyword evidence="3" id="KW-0589">Pheromone response</keyword>
<dbReference type="PRINTS" id="PR00899">
    <property type="entry name" value="GPCRSTE3"/>
</dbReference>
<evidence type="ECO:0000256" key="6">
    <source>
        <dbReference type="ARBA" id="ARBA00023040"/>
    </source>
</evidence>
<feature type="transmembrane region" description="Helical" evidence="11">
    <location>
        <begin position="111"/>
        <end position="130"/>
    </location>
</feature>
<evidence type="ECO:0000256" key="9">
    <source>
        <dbReference type="ARBA" id="ARBA00023224"/>
    </source>
</evidence>
<evidence type="ECO:0000256" key="8">
    <source>
        <dbReference type="ARBA" id="ARBA00023170"/>
    </source>
</evidence>
<dbReference type="AlphaFoldDB" id="O74284"/>
<keyword evidence="6" id="KW-0297">G-protein coupled receptor</keyword>
<dbReference type="InterPro" id="IPR001546">
    <property type="entry name" value="GPCR_Pheromne_A_rcpt"/>
</dbReference>
<organism evidence="12">
    <name type="scientific">Coprinopsis cinerea</name>
    <name type="common">Inky cap fungus</name>
    <name type="synonym">Hormographiella aspergillata</name>
    <dbReference type="NCBI Taxonomy" id="5346"/>
    <lineage>
        <taxon>Eukaryota</taxon>
        <taxon>Fungi</taxon>
        <taxon>Dikarya</taxon>
        <taxon>Basidiomycota</taxon>
        <taxon>Agaricomycotina</taxon>
        <taxon>Agaricomycetes</taxon>
        <taxon>Agaricomycetidae</taxon>
        <taxon>Agaricales</taxon>
        <taxon>Agaricineae</taxon>
        <taxon>Psathyrellaceae</taxon>
        <taxon>Coprinopsis</taxon>
    </lineage>
</organism>
<keyword evidence="4 11" id="KW-0812">Transmembrane</keyword>
<evidence type="ECO:0000256" key="1">
    <source>
        <dbReference type="ARBA" id="ARBA00004141"/>
    </source>
</evidence>
<evidence type="ECO:0000256" key="10">
    <source>
        <dbReference type="SAM" id="MobiDB-lite"/>
    </source>
</evidence>
<dbReference type="InterPro" id="IPR001499">
    <property type="entry name" value="GPCR_STE3"/>
</dbReference>
<feature type="transmembrane region" description="Helical" evidence="11">
    <location>
        <begin position="6"/>
        <end position="23"/>
    </location>
</feature>
<dbReference type="PANTHER" id="PTHR28097:SF1">
    <property type="entry name" value="PHEROMONE A FACTOR RECEPTOR"/>
    <property type="match status" value="1"/>
</dbReference>
<feature type="transmembrane region" description="Helical" evidence="11">
    <location>
        <begin position="35"/>
        <end position="55"/>
    </location>
</feature>
<comment type="similarity">
    <text evidence="2">Belongs to the G-protein coupled receptor 4 family.</text>
</comment>
<keyword evidence="9" id="KW-0807">Transducer</keyword>
<evidence type="ECO:0000256" key="2">
    <source>
        <dbReference type="ARBA" id="ARBA00011085"/>
    </source>
</evidence>
<feature type="transmembrane region" description="Helical" evidence="11">
    <location>
        <begin position="150"/>
        <end position="177"/>
    </location>
</feature>
<protein>
    <submittedName>
        <fullName evidence="12">Pheromone receptor</fullName>
    </submittedName>
</protein>
<evidence type="ECO:0000256" key="3">
    <source>
        <dbReference type="ARBA" id="ARBA00022507"/>
    </source>
</evidence>
<dbReference type="VEuPathDB" id="FungiDB:CC1G_15338"/>
<gene>
    <name evidence="12" type="primary">rcb1</name>
</gene>
<reference evidence="12" key="1">
    <citation type="journal article" date="1998" name="Genetics">
        <title>A large pheromone and receptor gene complex determines multiple B mating type specificities in Coprinus cinereus.</title>
        <authorList>
            <person name="O'Shea S.F."/>
            <person name="Chaure P.T."/>
            <person name="Halsall J.R."/>
            <person name="Olesnicky N.S."/>
            <person name="Leibbrandt A."/>
            <person name="Connerton I.F."/>
            <person name="Casselton L.A."/>
        </authorList>
    </citation>
    <scope>NUCLEOTIDE SEQUENCE</scope>
    <source>
        <strain evidence="12">H9</strain>
    </source>
</reference>
<feature type="compositionally biased region" description="Polar residues" evidence="10">
    <location>
        <begin position="426"/>
        <end position="435"/>
    </location>
</feature>
<dbReference type="EMBL" id="Y11082">
    <property type="protein sequence ID" value="CAA71964.1"/>
    <property type="molecule type" value="Genomic_DNA"/>
</dbReference>